<protein>
    <submittedName>
        <fullName evidence="1">Uncharacterized protein</fullName>
    </submittedName>
</protein>
<organism evidence="1 2">
    <name type="scientific">Zhongshania marina</name>
    <dbReference type="NCBI Taxonomy" id="2304603"/>
    <lineage>
        <taxon>Bacteria</taxon>
        <taxon>Pseudomonadati</taxon>
        <taxon>Pseudomonadota</taxon>
        <taxon>Gammaproteobacteria</taxon>
        <taxon>Cellvibrionales</taxon>
        <taxon>Spongiibacteraceae</taxon>
        <taxon>Zhongshania</taxon>
    </lineage>
</organism>
<dbReference type="Proteomes" id="UP000274695">
    <property type="component" value="Unassembled WGS sequence"/>
</dbReference>
<gene>
    <name evidence="1" type="ORF">D0911_08685</name>
</gene>
<evidence type="ECO:0000313" key="1">
    <source>
        <dbReference type="EMBL" id="RNL64486.1"/>
    </source>
</evidence>
<name>A0ABX9W2S6_9GAMM</name>
<accession>A0ABX9W2S6</accession>
<evidence type="ECO:0000313" key="2">
    <source>
        <dbReference type="Proteomes" id="UP000274695"/>
    </source>
</evidence>
<sequence>MTAGRRFFSAAPGVDVSGPVALYVVLALQGNGLQPIPAARCLAPLKAAEQVAPDRPSRLQRCV</sequence>
<keyword evidence="2" id="KW-1185">Reference proteome</keyword>
<comment type="caution">
    <text evidence="1">The sequence shown here is derived from an EMBL/GenBank/DDBJ whole genome shotgun (WGS) entry which is preliminary data.</text>
</comment>
<dbReference type="EMBL" id="RHGB01000008">
    <property type="protein sequence ID" value="RNL64486.1"/>
    <property type="molecule type" value="Genomic_DNA"/>
</dbReference>
<reference evidence="1 2" key="1">
    <citation type="submission" date="2018-10" db="EMBL/GenBank/DDBJ databases">
        <title>Draft genome sequence of Zhongshania sp. DSW25-10.</title>
        <authorList>
            <person name="Oh J."/>
        </authorList>
    </citation>
    <scope>NUCLEOTIDE SEQUENCE [LARGE SCALE GENOMIC DNA]</scope>
    <source>
        <strain evidence="1 2">DSW25-10</strain>
    </source>
</reference>
<proteinExistence type="predicted"/>